<dbReference type="Pfam" id="PF00628">
    <property type="entry name" value="PHD"/>
    <property type="match status" value="1"/>
</dbReference>
<dbReference type="PROSITE" id="PS01359">
    <property type="entry name" value="ZF_PHD_1"/>
    <property type="match status" value="1"/>
</dbReference>
<dbReference type="Proteomes" id="UP000076154">
    <property type="component" value="Unassembled WGS sequence"/>
</dbReference>
<dbReference type="EMBL" id="LUEZ02000041">
    <property type="protein sequence ID" value="RDB24856.1"/>
    <property type="molecule type" value="Genomic_DNA"/>
</dbReference>
<feature type="domain" description="PHD-type" evidence="6">
    <location>
        <begin position="17"/>
        <end position="85"/>
    </location>
</feature>
<feature type="region of interest" description="Disordered" evidence="5">
    <location>
        <begin position="206"/>
        <end position="227"/>
    </location>
</feature>
<evidence type="ECO:0000259" key="6">
    <source>
        <dbReference type="PROSITE" id="PS50016"/>
    </source>
</evidence>
<gene>
    <name evidence="7" type="ORF">Hypma_008027</name>
</gene>
<evidence type="ECO:0000256" key="5">
    <source>
        <dbReference type="SAM" id="MobiDB-lite"/>
    </source>
</evidence>
<proteinExistence type="predicted"/>
<reference evidence="7" key="1">
    <citation type="submission" date="2018-04" db="EMBL/GenBank/DDBJ databases">
        <title>Whole genome sequencing of Hypsizygus marmoreus.</title>
        <authorList>
            <person name="Choi I.-G."/>
            <person name="Min B."/>
            <person name="Kim J.-G."/>
            <person name="Kim S."/>
            <person name="Oh Y.-L."/>
            <person name="Kong W.-S."/>
            <person name="Park H."/>
            <person name="Jeong J."/>
            <person name="Song E.-S."/>
        </authorList>
    </citation>
    <scope>NUCLEOTIDE SEQUENCE [LARGE SCALE GENOMIC DNA]</scope>
    <source>
        <strain evidence="7">51987-8</strain>
    </source>
</reference>
<dbReference type="Gene3D" id="3.30.40.10">
    <property type="entry name" value="Zinc/RING finger domain, C3HC4 (zinc finger)"/>
    <property type="match status" value="1"/>
</dbReference>
<dbReference type="InParanoid" id="A0A369K1P8"/>
<feature type="region of interest" description="Disordered" evidence="5">
    <location>
        <begin position="88"/>
        <end position="127"/>
    </location>
</feature>
<name>A0A369K1P8_HYPMA</name>
<dbReference type="STRING" id="39966.A0A369K1P8"/>
<dbReference type="AlphaFoldDB" id="A0A369K1P8"/>
<dbReference type="InterPro" id="IPR019786">
    <property type="entry name" value="Zinc_finger_PHD-type_CS"/>
</dbReference>
<dbReference type="InterPro" id="IPR001965">
    <property type="entry name" value="Znf_PHD"/>
</dbReference>
<evidence type="ECO:0000256" key="4">
    <source>
        <dbReference type="PROSITE-ProRule" id="PRU00146"/>
    </source>
</evidence>
<organism evidence="7 8">
    <name type="scientific">Hypsizygus marmoreus</name>
    <name type="common">White beech mushroom</name>
    <name type="synonym">Agaricus marmoreus</name>
    <dbReference type="NCBI Taxonomy" id="39966"/>
    <lineage>
        <taxon>Eukaryota</taxon>
        <taxon>Fungi</taxon>
        <taxon>Dikarya</taxon>
        <taxon>Basidiomycota</taxon>
        <taxon>Agaricomycotina</taxon>
        <taxon>Agaricomycetes</taxon>
        <taxon>Agaricomycetidae</taxon>
        <taxon>Agaricales</taxon>
        <taxon>Tricholomatineae</taxon>
        <taxon>Lyophyllaceae</taxon>
        <taxon>Hypsizygus</taxon>
    </lineage>
</organism>
<dbReference type="GO" id="GO:0008270">
    <property type="term" value="F:zinc ion binding"/>
    <property type="evidence" value="ECO:0007669"/>
    <property type="project" value="UniProtKB-KW"/>
</dbReference>
<keyword evidence="2 4" id="KW-0863">Zinc-finger</keyword>
<accession>A0A369K1P8</accession>
<dbReference type="SUPFAM" id="SSF57903">
    <property type="entry name" value="FYVE/PHD zinc finger"/>
    <property type="match status" value="1"/>
</dbReference>
<dbReference type="InterPro" id="IPR013083">
    <property type="entry name" value="Znf_RING/FYVE/PHD"/>
</dbReference>
<evidence type="ECO:0000313" key="8">
    <source>
        <dbReference type="Proteomes" id="UP000076154"/>
    </source>
</evidence>
<keyword evidence="3" id="KW-0862">Zinc</keyword>
<keyword evidence="1" id="KW-0479">Metal-binding</keyword>
<evidence type="ECO:0000256" key="3">
    <source>
        <dbReference type="ARBA" id="ARBA00022833"/>
    </source>
</evidence>
<evidence type="ECO:0000256" key="2">
    <source>
        <dbReference type="ARBA" id="ARBA00022771"/>
    </source>
</evidence>
<protein>
    <recommendedName>
        <fullName evidence="6">PHD-type domain-containing protein</fullName>
    </recommendedName>
</protein>
<dbReference type="InterPro" id="IPR019787">
    <property type="entry name" value="Znf_PHD-finger"/>
</dbReference>
<evidence type="ECO:0000313" key="7">
    <source>
        <dbReference type="EMBL" id="RDB24856.1"/>
    </source>
</evidence>
<comment type="caution">
    <text evidence="7">The sequence shown here is derived from an EMBL/GenBank/DDBJ whole genome shotgun (WGS) entry which is preliminary data.</text>
</comment>
<evidence type="ECO:0000256" key="1">
    <source>
        <dbReference type="ARBA" id="ARBA00022723"/>
    </source>
</evidence>
<dbReference type="PROSITE" id="PS50016">
    <property type="entry name" value="ZF_PHD_2"/>
    <property type="match status" value="1"/>
</dbReference>
<keyword evidence="8" id="KW-1185">Reference proteome</keyword>
<sequence>MLNCLVTPFFIPKVSMVGSCVRCSKTHSNPHAFLLSCARCARSWHHRCHLPPVSDQELIARIKAFNDGDIENGIHGWICRRCAKNTQKLKSQPGPPVASSTAPERPAQNEKQQKPDAPPPLDMSAPRLQNPSIRAQATFPASKVIVGDILDLTISSDEDDTKSEEQIVKTLLTIPQTTTPEPLRYSLAPSWIHKRHSEAHMADAWQRQLERKRPSKRRGSSKSATDIAPSVAARNSFVFSAVFWLNNRQVRVASDTNQP</sequence>
<dbReference type="InterPro" id="IPR011011">
    <property type="entry name" value="Znf_FYVE_PHD"/>
</dbReference>
<dbReference type="SMART" id="SM00249">
    <property type="entry name" value="PHD"/>
    <property type="match status" value="1"/>
</dbReference>